<dbReference type="CDD" id="cd04301">
    <property type="entry name" value="NAT_SF"/>
    <property type="match status" value="1"/>
</dbReference>
<dbReference type="InterPro" id="IPR016181">
    <property type="entry name" value="Acyl_CoA_acyltransferase"/>
</dbReference>
<reference evidence="4" key="1">
    <citation type="journal article" date="2014" name="Int. J. Syst. Evol. Microbiol.">
        <title>Complete genome sequence of Corynebacterium casei LMG S-19264T (=DSM 44701T), isolated from a smear-ripened cheese.</title>
        <authorList>
            <consortium name="US DOE Joint Genome Institute (JGI-PGF)"/>
            <person name="Walter F."/>
            <person name="Albersmeier A."/>
            <person name="Kalinowski J."/>
            <person name="Ruckert C."/>
        </authorList>
    </citation>
    <scope>NUCLEOTIDE SEQUENCE</scope>
    <source>
        <strain evidence="4">JCM 14371</strain>
    </source>
</reference>
<dbReference type="SUPFAM" id="SSF55729">
    <property type="entry name" value="Acyl-CoA N-acyltransferases (Nat)"/>
    <property type="match status" value="1"/>
</dbReference>
<organism evidence="4 5">
    <name type="scientific">Deinococcus aquiradiocola</name>
    <dbReference type="NCBI Taxonomy" id="393059"/>
    <lineage>
        <taxon>Bacteria</taxon>
        <taxon>Thermotogati</taxon>
        <taxon>Deinococcota</taxon>
        <taxon>Deinococci</taxon>
        <taxon>Deinococcales</taxon>
        <taxon>Deinococcaceae</taxon>
        <taxon>Deinococcus</taxon>
    </lineage>
</organism>
<accession>A0A917PIC3</accession>
<dbReference type="InterPro" id="IPR000182">
    <property type="entry name" value="GNAT_dom"/>
</dbReference>
<sequence>MTLPAGYTVRAAVVADAALIAGQREAMFADMGTEYSEAAANFTPWVERHLTAGTYLGWLVESEGVVVAGAGLMILDWPPHFVDPQPLRSYLLNVYTQPAHRGRGLARSLTQLAMAETQRRGIRIMSLHASEFGRPVYERLGFTPTNEMRVVLERA</sequence>
<protein>
    <submittedName>
        <fullName evidence="4">N-acetyltransferase</fullName>
    </submittedName>
</protein>
<evidence type="ECO:0000256" key="2">
    <source>
        <dbReference type="ARBA" id="ARBA00023315"/>
    </source>
</evidence>
<dbReference type="RefSeq" id="WP_188963565.1">
    <property type="nucleotide sequence ID" value="NZ_BMOE01000008.1"/>
</dbReference>
<gene>
    <name evidence="4" type="ORF">GCM10008939_24490</name>
</gene>
<evidence type="ECO:0000256" key="1">
    <source>
        <dbReference type="ARBA" id="ARBA00022679"/>
    </source>
</evidence>
<feature type="domain" description="N-acetyltransferase" evidence="3">
    <location>
        <begin position="7"/>
        <end position="155"/>
    </location>
</feature>
<name>A0A917PIC3_9DEIO</name>
<dbReference type="PANTHER" id="PTHR43877">
    <property type="entry name" value="AMINOALKYLPHOSPHONATE N-ACETYLTRANSFERASE-RELATED-RELATED"/>
    <property type="match status" value="1"/>
</dbReference>
<keyword evidence="1" id="KW-0808">Transferase</keyword>
<evidence type="ECO:0000313" key="4">
    <source>
        <dbReference type="EMBL" id="GGJ79728.1"/>
    </source>
</evidence>
<dbReference type="Gene3D" id="3.40.630.30">
    <property type="match status" value="1"/>
</dbReference>
<comment type="caution">
    <text evidence="4">The sequence shown here is derived from an EMBL/GenBank/DDBJ whole genome shotgun (WGS) entry which is preliminary data.</text>
</comment>
<dbReference type="GO" id="GO:0016747">
    <property type="term" value="F:acyltransferase activity, transferring groups other than amino-acyl groups"/>
    <property type="evidence" value="ECO:0007669"/>
    <property type="project" value="InterPro"/>
</dbReference>
<evidence type="ECO:0000313" key="5">
    <source>
        <dbReference type="Proteomes" id="UP000635726"/>
    </source>
</evidence>
<dbReference type="Pfam" id="PF00583">
    <property type="entry name" value="Acetyltransf_1"/>
    <property type="match status" value="1"/>
</dbReference>
<dbReference type="EMBL" id="BMOE01000008">
    <property type="protein sequence ID" value="GGJ79728.1"/>
    <property type="molecule type" value="Genomic_DNA"/>
</dbReference>
<proteinExistence type="predicted"/>
<keyword evidence="2" id="KW-0012">Acyltransferase</keyword>
<dbReference type="Proteomes" id="UP000635726">
    <property type="component" value="Unassembled WGS sequence"/>
</dbReference>
<evidence type="ECO:0000259" key="3">
    <source>
        <dbReference type="PROSITE" id="PS51186"/>
    </source>
</evidence>
<dbReference type="PANTHER" id="PTHR43877:SF1">
    <property type="entry name" value="ACETYLTRANSFERASE"/>
    <property type="match status" value="1"/>
</dbReference>
<keyword evidence="5" id="KW-1185">Reference proteome</keyword>
<dbReference type="AlphaFoldDB" id="A0A917PIC3"/>
<dbReference type="InterPro" id="IPR050832">
    <property type="entry name" value="Bact_Acetyltransf"/>
</dbReference>
<reference evidence="4" key="2">
    <citation type="submission" date="2020-09" db="EMBL/GenBank/DDBJ databases">
        <authorList>
            <person name="Sun Q."/>
            <person name="Ohkuma M."/>
        </authorList>
    </citation>
    <scope>NUCLEOTIDE SEQUENCE</scope>
    <source>
        <strain evidence="4">JCM 14371</strain>
    </source>
</reference>
<dbReference type="PROSITE" id="PS51186">
    <property type="entry name" value="GNAT"/>
    <property type="match status" value="1"/>
</dbReference>